<comment type="catalytic activity">
    <reaction evidence="11">
        <text>1D-myo-inositol 1,3,4-trisphosphate + ATP = 1D-myo-inositol 1,3,4,5-tetrakisphosphate + ADP + H(+)</text>
        <dbReference type="Rhea" id="RHEA:13253"/>
        <dbReference type="ChEBI" id="CHEBI:15378"/>
        <dbReference type="ChEBI" id="CHEBI:30616"/>
        <dbReference type="ChEBI" id="CHEBI:57895"/>
        <dbReference type="ChEBI" id="CHEBI:58414"/>
        <dbReference type="ChEBI" id="CHEBI:456216"/>
        <dbReference type="EC" id="2.7.1.159"/>
    </reaction>
    <physiologicalReaction direction="left-to-right" evidence="11">
        <dbReference type="Rhea" id="RHEA:13254"/>
    </physiologicalReaction>
</comment>
<dbReference type="InterPro" id="IPR041429">
    <property type="entry name" value="ITPK1_N"/>
</dbReference>
<dbReference type="GO" id="GO:0052835">
    <property type="term" value="F:inositol-3,4,6-trisphosphate 1-kinase activity"/>
    <property type="evidence" value="ECO:0007669"/>
    <property type="project" value="UniProtKB-ARBA"/>
</dbReference>
<evidence type="ECO:0000256" key="10">
    <source>
        <dbReference type="ARBA" id="ARBA00033645"/>
    </source>
</evidence>
<dbReference type="Gene3D" id="3.30.1490.220">
    <property type="match status" value="1"/>
</dbReference>
<evidence type="ECO:0000313" key="17">
    <source>
        <dbReference type="Proteomes" id="UP000237347"/>
    </source>
</evidence>
<evidence type="ECO:0000256" key="2">
    <source>
        <dbReference type="ARBA" id="ARBA00009601"/>
    </source>
</evidence>
<evidence type="ECO:0000256" key="3">
    <source>
        <dbReference type="ARBA" id="ARBA00011245"/>
    </source>
</evidence>
<keyword evidence="4" id="KW-0808">Transferase</keyword>
<dbReference type="GO" id="GO:0005524">
    <property type="term" value="F:ATP binding"/>
    <property type="evidence" value="ECO:0007669"/>
    <property type="project" value="UniProtKB-UniRule"/>
</dbReference>
<evidence type="ECO:0000256" key="9">
    <source>
        <dbReference type="ARBA" id="ARBA00022842"/>
    </source>
</evidence>
<dbReference type="InterPro" id="IPR008656">
    <property type="entry name" value="Inositol_tetrakis-P_1-kinase"/>
</dbReference>
<dbReference type="SUPFAM" id="SSF56059">
    <property type="entry name" value="Glutathione synthetase ATP-binding domain-like"/>
    <property type="match status" value="2"/>
</dbReference>
<dbReference type="GO" id="GO:0052726">
    <property type="term" value="F:inositol-1,3,4-trisphosphate 5-kinase activity"/>
    <property type="evidence" value="ECO:0007669"/>
    <property type="project" value="InterPro"/>
</dbReference>
<dbReference type="Gene3D" id="3.40.50.11370">
    <property type="match status" value="1"/>
</dbReference>
<dbReference type="PROSITE" id="PS50975">
    <property type="entry name" value="ATP_GRASP"/>
    <property type="match status" value="2"/>
</dbReference>
<dbReference type="Gene3D" id="3.30.470.20">
    <property type="entry name" value="ATP-grasp fold, B domain"/>
    <property type="match status" value="1"/>
</dbReference>
<comment type="catalytic activity">
    <reaction evidence="12">
        <text>1D-myo-inositol 1,3,4-trisphosphate + ATP = 1D-myo-inositol 1,3,4,6-tetrakisphosphate + ADP + H(+)</text>
        <dbReference type="Rhea" id="RHEA:20940"/>
        <dbReference type="ChEBI" id="CHEBI:15378"/>
        <dbReference type="ChEBI" id="CHEBI:30616"/>
        <dbReference type="ChEBI" id="CHEBI:57660"/>
        <dbReference type="ChEBI" id="CHEBI:58414"/>
        <dbReference type="ChEBI" id="CHEBI:456216"/>
        <dbReference type="EC" id="2.7.1.159"/>
    </reaction>
    <physiologicalReaction direction="left-to-right" evidence="12">
        <dbReference type="Rhea" id="RHEA:20941"/>
    </physiologicalReaction>
</comment>
<dbReference type="GO" id="GO:0047325">
    <property type="term" value="F:inositol-3,4,5,6-tetrakisphosphate 1-kinase activity"/>
    <property type="evidence" value="ECO:0007669"/>
    <property type="project" value="UniProtKB-EC"/>
</dbReference>
<dbReference type="PANTHER" id="PTHR14217:SF24">
    <property type="entry name" value="INOSITOL-TETRAKISPHOSPHATE 1-KINASE 1"/>
    <property type="match status" value="1"/>
</dbReference>
<dbReference type="FunFam" id="3.30.1490.220:FF:000002">
    <property type="entry name" value="Inositol-tetrakisphosphate 1-kinase"/>
    <property type="match status" value="2"/>
</dbReference>
<dbReference type="GO" id="GO:0005737">
    <property type="term" value="C:cytoplasm"/>
    <property type="evidence" value="ECO:0007669"/>
    <property type="project" value="TreeGrafter"/>
</dbReference>
<dbReference type="GO" id="GO:0000287">
    <property type="term" value="F:magnesium ion binding"/>
    <property type="evidence" value="ECO:0007669"/>
    <property type="project" value="InterPro"/>
</dbReference>
<comment type="catalytic activity">
    <reaction evidence="13">
        <text>1D-myo-inositol 3,4,6-trisphosphate + ATP = 1D-myo-inositol 1,3,4,6-tetrakisphosphate + ADP + H(+)</text>
        <dbReference type="Rhea" id="RHEA:70287"/>
        <dbReference type="ChEBI" id="CHEBI:15378"/>
        <dbReference type="ChEBI" id="CHEBI:30616"/>
        <dbReference type="ChEBI" id="CHEBI:57660"/>
        <dbReference type="ChEBI" id="CHEBI:189099"/>
        <dbReference type="ChEBI" id="CHEBI:456216"/>
    </reaction>
    <physiologicalReaction direction="left-to-right" evidence="13">
        <dbReference type="Rhea" id="RHEA:70288"/>
    </physiologicalReaction>
</comment>
<gene>
    <name evidence="16" type="primary">ITPK1_5</name>
    <name evidence="16" type="ORF">CFP56_013664</name>
</gene>
<organism evidence="16 17">
    <name type="scientific">Quercus suber</name>
    <name type="common">Cork oak</name>
    <dbReference type="NCBI Taxonomy" id="58331"/>
    <lineage>
        <taxon>Eukaryota</taxon>
        <taxon>Viridiplantae</taxon>
        <taxon>Streptophyta</taxon>
        <taxon>Embryophyta</taxon>
        <taxon>Tracheophyta</taxon>
        <taxon>Spermatophyta</taxon>
        <taxon>Magnoliopsida</taxon>
        <taxon>eudicotyledons</taxon>
        <taxon>Gunneridae</taxon>
        <taxon>Pentapetalae</taxon>
        <taxon>rosids</taxon>
        <taxon>fabids</taxon>
        <taxon>Fagales</taxon>
        <taxon>Fagaceae</taxon>
        <taxon>Quercus</taxon>
    </lineage>
</organism>
<dbReference type="EMBL" id="PKMF04000219">
    <property type="protein sequence ID" value="KAK7842571.1"/>
    <property type="molecule type" value="Genomic_DNA"/>
</dbReference>
<dbReference type="InterPro" id="IPR011761">
    <property type="entry name" value="ATP-grasp"/>
</dbReference>
<evidence type="ECO:0000256" key="4">
    <source>
        <dbReference type="ARBA" id="ARBA00022679"/>
    </source>
</evidence>
<evidence type="ECO:0000313" key="16">
    <source>
        <dbReference type="EMBL" id="KAK7842571.1"/>
    </source>
</evidence>
<dbReference type="Pfam" id="PF05770">
    <property type="entry name" value="Ins134_P3_kin"/>
    <property type="match status" value="2"/>
</dbReference>
<keyword evidence="9" id="KW-0460">Magnesium</keyword>
<dbReference type="GO" id="GO:0052725">
    <property type="term" value="F:inositol-1,3,4-trisphosphate 6-kinase activity"/>
    <property type="evidence" value="ECO:0007669"/>
    <property type="project" value="InterPro"/>
</dbReference>
<reference evidence="16 17" key="1">
    <citation type="journal article" date="2018" name="Sci. Data">
        <title>The draft genome sequence of cork oak.</title>
        <authorList>
            <person name="Ramos A.M."/>
            <person name="Usie A."/>
            <person name="Barbosa P."/>
            <person name="Barros P.M."/>
            <person name="Capote T."/>
            <person name="Chaves I."/>
            <person name="Simoes F."/>
            <person name="Abreu I."/>
            <person name="Carrasquinho I."/>
            <person name="Faro C."/>
            <person name="Guimaraes J.B."/>
            <person name="Mendonca D."/>
            <person name="Nobrega F."/>
            <person name="Rodrigues L."/>
            <person name="Saibo N.J.M."/>
            <person name="Varela M.C."/>
            <person name="Egas C."/>
            <person name="Matos J."/>
            <person name="Miguel C.M."/>
            <person name="Oliveira M.M."/>
            <person name="Ricardo C.P."/>
            <person name="Goncalves S."/>
        </authorList>
    </citation>
    <scope>NUCLEOTIDE SEQUENCE [LARGE SCALE GENOMIC DNA]</scope>
    <source>
        <strain evidence="17">cv. HL8</strain>
    </source>
</reference>
<comment type="catalytic activity">
    <reaction evidence="10">
        <text>1D-myo-inositol 3,4,5,6-tetrakisphosphate + ATP = 1D-myo-inositol 1,3,4,5,6-pentakisphosphate + ADP + H(+)</text>
        <dbReference type="Rhea" id="RHEA:12452"/>
        <dbReference type="ChEBI" id="CHEBI:15378"/>
        <dbReference type="ChEBI" id="CHEBI:30616"/>
        <dbReference type="ChEBI" id="CHEBI:57539"/>
        <dbReference type="ChEBI" id="CHEBI:57733"/>
        <dbReference type="ChEBI" id="CHEBI:456216"/>
        <dbReference type="EC" id="2.7.1.134"/>
    </reaction>
    <physiologicalReaction direction="left-to-right" evidence="10">
        <dbReference type="Rhea" id="RHEA:12453"/>
    </physiologicalReaction>
    <physiologicalReaction direction="right-to-left" evidence="10">
        <dbReference type="Rhea" id="RHEA:12454"/>
    </physiologicalReaction>
</comment>
<evidence type="ECO:0000256" key="12">
    <source>
        <dbReference type="ARBA" id="ARBA00051366"/>
    </source>
</evidence>
<feature type="domain" description="ATP-grasp" evidence="15">
    <location>
        <begin position="119"/>
        <end position="354"/>
    </location>
</feature>
<protein>
    <submittedName>
        <fullName evidence="16">Inositol-tetrakisphosphate 1-kinase 1</fullName>
    </submittedName>
</protein>
<dbReference type="InterPro" id="IPR040464">
    <property type="entry name" value="InsP(3)kin_ATP-grasp"/>
</dbReference>
<name>A0AAW0KX61_QUESU</name>
<dbReference type="Pfam" id="PF17927">
    <property type="entry name" value="Ins134_P3_kin_N"/>
    <property type="match status" value="2"/>
</dbReference>
<keyword evidence="8 14" id="KW-0067">ATP-binding</keyword>
<evidence type="ECO:0000256" key="6">
    <source>
        <dbReference type="ARBA" id="ARBA00022741"/>
    </source>
</evidence>
<dbReference type="PANTHER" id="PTHR14217">
    <property type="entry name" value="INOSITOL-TETRAKISPHOSPHATE 1-KINASE"/>
    <property type="match status" value="1"/>
</dbReference>
<keyword evidence="5" id="KW-0479">Metal-binding</keyword>
<evidence type="ECO:0000256" key="5">
    <source>
        <dbReference type="ARBA" id="ARBA00022723"/>
    </source>
</evidence>
<dbReference type="Proteomes" id="UP000237347">
    <property type="component" value="Unassembled WGS sequence"/>
</dbReference>
<evidence type="ECO:0000256" key="13">
    <source>
        <dbReference type="ARBA" id="ARBA00051721"/>
    </source>
</evidence>
<keyword evidence="6 14" id="KW-0547">Nucleotide-binding</keyword>
<evidence type="ECO:0000256" key="11">
    <source>
        <dbReference type="ARBA" id="ARBA00051312"/>
    </source>
</evidence>
<comment type="cofactor">
    <cofactor evidence="1">
        <name>Mg(2+)</name>
        <dbReference type="ChEBI" id="CHEBI:18420"/>
    </cofactor>
</comment>
<comment type="similarity">
    <text evidence="2">Belongs to the ITPK1 family.</text>
</comment>
<evidence type="ECO:0000256" key="8">
    <source>
        <dbReference type="ARBA" id="ARBA00022840"/>
    </source>
</evidence>
<comment type="subunit">
    <text evidence="3">Monomer.</text>
</comment>
<dbReference type="AlphaFoldDB" id="A0AAW0KX61"/>
<sequence length="721" mass="81641">MSSPSPSPSPSPCSSSFSSQRYRIGYALSPKKVQSFIQNSLINQAKQRGIDLIKIDPTKPLTQQGPFDCVIHKLYGPDWNNQLRQLSLHHPNVVVIDSPESIERLHDRTSMLDVVTSLKIPQGNQTFGVPNQRVVYESENLMDSIEEVGLKFPLIAKPVTADGSAKSHEMSLVFNENGLKMLKKPIVMQEFINHGGVIFKVYVVGEHVKCVKRRSLLDISEEKLNSTAVDEGLLSFSQISNLIAKNEVGGCSELEKAVIARNKGKGCCCSEVDELVEKAEMPPLEFVMELAKGLREAMGLRLFNFDLIRDSRDGNRYFVIDINYFPGYAKMPEYESILVDFFCDLVEEKRRKVELDVKENQEVRCGYAASPMKVQRFIQNSLINQAKQHRIDLIKIDPTKPLTKQGPFDCIINKLYNPDWNHQLYLYSLHHPKVVLIDPPQAIVRILNRVSMLDVVTRLKLPQGNQTFGVPNQRVVYESENLMDLIGEVGLKFPLIAKPVLADGSAESHEMFLVLNKNGLKKLKKPIVMQEFVNHGGVIFKVYVVGEHVKCVKRRSLLDISEEKLNNMAEGEGEGEGLLLLSRVSNLVVKNEVEGCCSEVKKVVARNEEDKCCSEVEKLVEKAEMPPLEFVIELAKGLRVAMGLRLFNFDLVRDSRDGNRYFVIDINYFPGYVKMPEYEFKRKNSAGEVELDVKENHEITSELISHLFLFFYICTTAKDIN</sequence>
<evidence type="ECO:0000256" key="7">
    <source>
        <dbReference type="ARBA" id="ARBA00022777"/>
    </source>
</evidence>
<proteinExistence type="inferred from homology"/>
<evidence type="ECO:0000256" key="1">
    <source>
        <dbReference type="ARBA" id="ARBA00001946"/>
    </source>
</evidence>
<comment type="caution">
    <text evidence="16">The sequence shown here is derived from an EMBL/GenBank/DDBJ whole genome shotgun (WGS) entry which is preliminary data.</text>
</comment>
<feature type="domain" description="ATP-grasp" evidence="15">
    <location>
        <begin position="460"/>
        <end position="695"/>
    </location>
</feature>
<dbReference type="GO" id="GO:0032957">
    <property type="term" value="P:inositol trisphosphate metabolic process"/>
    <property type="evidence" value="ECO:0007669"/>
    <property type="project" value="InterPro"/>
</dbReference>
<evidence type="ECO:0000256" key="14">
    <source>
        <dbReference type="PROSITE-ProRule" id="PRU00409"/>
    </source>
</evidence>
<evidence type="ECO:0000259" key="15">
    <source>
        <dbReference type="PROSITE" id="PS50975"/>
    </source>
</evidence>
<accession>A0AAW0KX61</accession>
<keyword evidence="17" id="KW-1185">Reference proteome</keyword>
<keyword evidence="7" id="KW-0418">Kinase</keyword>